<keyword evidence="3" id="KW-1003">Cell membrane</keyword>
<dbReference type="AlphaFoldDB" id="A0A4Q7KBD5"/>
<evidence type="ECO:0000256" key="6">
    <source>
        <dbReference type="ARBA" id="ARBA00023136"/>
    </source>
</evidence>
<evidence type="ECO:0000313" key="9">
    <source>
        <dbReference type="EMBL" id="RZS29633.1"/>
    </source>
</evidence>
<feature type="transmembrane region" description="Helical" evidence="8">
    <location>
        <begin position="32"/>
        <end position="50"/>
    </location>
</feature>
<dbReference type="Pfam" id="PF03773">
    <property type="entry name" value="ArsP_1"/>
    <property type="match status" value="1"/>
</dbReference>
<evidence type="ECO:0000256" key="4">
    <source>
        <dbReference type="ARBA" id="ARBA00022692"/>
    </source>
</evidence>
<protein>
    <recommendedName>
        <fullName evidence="11">Permease</fullName>
    </recommendedName>
</protein>
<feature type="transmembrane region" description="Helical" evidence="8">
    <location>
        <begin position="288"/>
        <end position="310"/>
    </location>
</feature>
<feature type="transmembrane region" description="Helical" evidence="8">
    <location>
        <begin position="145"/>
        <end position="169"/>
    </location>
</feature>
<comment type="subcellular location">
    <subcellularLocation>
        <location evidence="1">Cell membrane</location>
        <topology evidence="1">Multi-pass membrane protein</topology>
    </subcellularLocation>
</comment>
<evidence type="ECO:0000256" key="2">
    <source>
        <dbReference type="ARBA" id="ARBA00006386"/>
    </source>
</evidence>
<dbReference type="InterPro" id="IPR005524">
    <property type="entry name" value="DUF318"/>
</dbReference>
<accession>A0A4Q7KBD5</accession>
<dbReference type="PANTHER" id="PTHR34184">
    <property type="entry name" value="UPF0718 PROTEIN YCGR"/>
    <property type="match status" value="1"/>
</dbReference>
<dbReference type="PANTHER" id="PTHR34184:SF4">
    <property type="entry name" value="UPF0718 PROTEIN YCGR"/>
    <property type="match status" value="1"/>
</dbReference>
<comment type="similarity">
    <text evidence="2">Belongs to the UPF0718 family.</text>
</comment>
<feature type="region of interest" description="Disordered" evidence="7">
    <location>
        <begin position="1"/>
        <end position="24"/>
    </location>
</feature>
<evidence type="ECO:0008006" key="11">
    <source>
        <dbReference type="Google" id="ProtNLM"/>
    </source>
</evidence>
<proteinExistence type="inferred from homology"/>
<gene>
    <name evidence="9" type="ORF">EV193_11936</name>
</gene>
<evidence type="ECO:0000256" key="8">
    <source>
        <dbReference type="SAM" id="Phobius"/>
    </source>
</evidence>
<keyword evidence="10" id="KW-1185">Reference proteome</keyword>
<evidence type="ECO:0000256" key="5">
    <source>
        <dbReference type="ARBA" id="ARBA00022989"/>
    </source>
</evidence>
<comment type="caution">
    <text evidence="9">The sequence shown here is derived from an EMBL/GenBank/DDBJ whole genome shotgun (WGS) entry which is preliminary data.</text>
</comment>
<feature type="transmembrane region" description="Helical" evidence="8">
    <location>
        <begin position="70"/>
        <end position="98"/>
    </location>
</feature>
<evidence type="ECO:0000256" key="3">
    <source>
        <dbReference type="ARBA" id="ARBA00022475"/>
    </source>
</evidence>
<dbReference type="EMBL" id="SGWQ01000019">
    <property type="protein sequence ID" value="RZS29633.1"/>
    <property type="molecule type" value="Genomic_DNA"/>
</dbReference>
<keyword evidence="6 8" id="KW-0472">Membrane</keyword>
<organism evidence="9 10">
    <name type="scientific">Herbihabitans rhizosphaerae</name>
    <dbReference type="NCBI Taxonomy" id="1872711"/>
    <lineage>
        <taxon>Bacteria</taxon>
        <taxon>Bacillati</taxon>
        <taxon>Actinomycetota</taxon>
        <taxon>Actinomycetes</taxon>
        <taxon>Pseudonocardiales</taxon>
        <taxon>Pseudonocardiaceae</taxon>
        <taxon>Herbihabitans</taxon>
    </lineage>
</organism>
<sequence length="354" mass="36798">MDWHNPDLMTSVAQKPQAPDQPPRRGFRITSLEVLSILLIVALLGREWLASLIAPDSGQFSATVRTASTVFVAVCAQALPFLVLGVLISASIAAFVPASALRKVLPKRSALAVPVAGAAGIALPGCECASVPVARRLMQRGVAPAVALTFLLAAPAVNPVVIVSTAVAFPNDPEMPLARFLGSLLTAVGMGWLWARFGKLEWIAERALKRLPEKQEGRRWLVFADTARGDLVEAGGFLVLGALVAAVLKVVVPASWMSALGSDVVLGVIVMAVLAVVLALCSEADAFVAAAAYSLPLLPKLVFLVVGPAVDVKLVAMQAGTFGRSFALRFAPLTFVVALLSAIGVGLLVFGGAG</sequence>
<reference evidence="9 10" key="1">
    <citation type="submission" date="2019-02" db="EMBL/GenBank/DDBJ databases">
        <title>Genomic Encyclopedia of Type Strains, Phase IV (KMG-IV): sequencing the most valuable type-strain genomes for metagenomic binning, comparative biology and taxonomic classification.</title>
        <authorList>
            <person name="Goeker M."/>
        </authorList>
    </citation>
    <scope>NUCLEOTIDE SEQUENCE [LARGE SCALE GENOMIC DNA]</scope>
    <source>
        <strain evidence="9 10">DSM 101727</strain>
    </source>
</reference>
<evidence type="ECO:0000256" key="7">
    <source>
        <dbReference type="SAM" id="MobiDB-lite"/>
    </source>
</evidence>
<feature type="transmembrane region" description="Helical" evidence="8">
    <location>
        <begin position="231"/>
        <end position="252"/>
    </location>
</feature>
<evidence type="ECO:0000313" key="10">
    <source>
        <dbReference type="Proteomes" id="UP000294257"/>
    </source>
</evidence>
<keyword evidence="5 8" id="KW-1133">Transmembrane helix</keyword>
<dbReference type="GO" id="GO:0005886">
    <property type="term" value="C:plasma membrane"/>
    <property type="evidence" value="ECO:0007669"/>
    <property type="project" value="UniProtKB-SubCell"/>
</dbReference>
<evidence type="ECO:0000256" key="1">
    <source>
        <dbReference type="ARBA" id="ARBA00004651"/>
    </source>
</evidence>
<keyword evidence="4 8" id="KW-0812">Transmembrane</keyword>
<dbReference type="Proteomes" id="UP000294257">
    <property type="component" value="Unassembled WGS sequence"/>
</dbReference>
<feature type="transmembrane region" description="Helical" evidence="8">
    <location>
        <begin position="330"/>
        <end position="350"/>
    </location>
</feature>
<name>A0A4Q7KBD5_9PSEU</name>
<feature type="transmembrane region" description="Helical" evidence="8">
    <location>
        <begin position="264"/>
        <end position="281"/>
    </location>
</feature>
<feature type="transmembrane region" description="Helical" evidence="8">
    <location>
        <begin position="175"/>
        <end position="195"/>
    </location>
</feature>
<dbReference type="InterPro" id="IPR052923">
    <property type="entry name" value="UPF0718"/>
</dbReference>